<dbReference type="Gene3D" id="1.20.58.1400">
    <property type="entry name" value="Domain of unknown function DUF3837"/>
    <property type="match status" value="1"/>
</dbReference>
<protein>
    <submittedName>
        <fullName evidence="1">DUF3837 family protein</fullName>
    </submittedName>
</protein>
<dbReference type="RefSeq" id="WP_349228990.1">
    <property type="nucleotide sequence ID" value="NZ_JBBMFJ010000009.1"/>
</dbReference>
<name>A0ABV1HLB9_9FIRM</name>
<comment type="caution">
    <text evidence="1">The sequence shown here is derived from an EMBL/GenBank/DDBJ whole genome shotgun (WGS) entry which is preliminary data.</text>
</comment>
<proteinExistence type="predicted"/>
<dbReference type="InterPro" id="IPR038406">
    <property type="entry name" value="DUF3837_sf"/>
</dbReference>
<sequence length="102" mass="11292">MVYELTVQSVKLKSTLFTPPSRLINTCEATCAIGMLYKKAGQPMPQVKAGDNLGKLIESIPQQVYDAEGGNLSEIVRNYTWFDTDEVTEDAAITLRMGYEAI</sequence>
<evidence type="ECO:0000313" key="1">
    <source>
        <dbReference type="EMBL" id="MEQ2562748.1"/>
    </source>
</evidence>
<gene>
    <name evidence="1" type="ORF">WMO41_06185</name>
</gene>
<dbReference type="Proteomes" id="UP001437460">
    <property type="component" value="Unassembled WGS sequence"/>
</dbReference>
<dbReference type="EMBL" id="JBBMFJ010000009">
    <property type="protein sequence ID" value="MEQ2562748.1"/>
    <property type="molecule type" value="Genomic_DNA"/>
</dbReference>
<reference evidence="1 2" key="1">
    <citation type="submission" date="2024-03" db="EMBL/GenBank/DDBJ databases">
        <title>Human intestinal bacterial collection.</title>
        <authorList>
            <person name="Pauvert C."/>
            <person name="Hitch T.C.A."/>
            <person name="Clavel T."/>
        </authorList>
    </citation>
    <scope>NUCLEOTIDE SEQUENCE [LARGE SCALE GENOMIC DNA]</scope>
    <source>
        <strain evidence="1 2">CLA-AP-H27</strain>
    </source>
</reference>
<organism evidence="1 2">
    <name type="scientific">Ventrimonas faecis</name>
    <dbReference type="NCBI Taxonomy" id="3133170"/>
    <lineage>
        <taxon>Bacteria</taxon>
        <taxon>Bacillati</taxon>
        <taxon>Bacillota</taxon>
        <taxon>Clostridia</taxon>
        <taxon>Lachnospirales</taxon>
        <taxon>Lachnospiraceae</taxon>
        <taxon>Ventrimonas</taxon>
    </lineage>
</organism>
<accession>A0ABV1HLB9</accession>
<keyword evidence="2" id="KW-1185">Reference proteome</keyword>
<evidence type="ECO:0000313" key="2">
    <source>
        <dbReference type="Proteomes" id="UP001437460"/>
    </source>
</evidence>